<keyword evidence="3" id="KW-1185">Reference proteome</keyword>
<accession>A0ABD2XE27</accession>
<name>A0ABD2XE27_9HYME</name>
<evidence type="ECO:0000313" key="2">
    <source>
        <dbReference type="EMBL" id="KAL3403219.1"/>
    </source>
</evidence>
<comment type="caution">
    <text evidence="2">The sequence shown here is derived from an EMBL/GenBank/DDBJ whole genome shotgun (WGS) entry which is preliminary data.</text>
</comment>
<feature type="region of interest" description="Disordered" evidence="1">
    <location>
        <begin position="128"/>
        <end position="227"/>
    </location>
</feature>
<feature type="compositionally biased region" description="Basic residues" evidence="1">
    <location>
        <begin position="161"/>
        <end position="182"/>
    </location>
</feature>
<evidence type="ECO:0000256" key="1">
    <source>
        <dbReference type="SAM" id="MobiDB-lite"/>
    </source>
</evidence>
<dbReference type="Proteomes" id="UP001627154">
    <property type="component" value="Unassembled WGS sequence"/>
</dbReference>
<reference evidence="2 3" key="1">
    <citation type="journal article" date="2024" name="bioRxiv">
        <title>A reference genome for Trichogramma kaykai: A tiny desert-dwelling parasitoid wasp with competing sex-ratio distorters.</title>
        <authorList>
            <person name="Culotta J."/>
            <person name="Lindsey A.R."/>
        </authorList>
    </citation>
    <scope>NUCLEOTIDE SEQUENCE [LARGE SCALE GENOMIC DNA]</scope>
    <source>
        <strain evidence="2 3">KSX58</strain>
    </source>
</reference>
<protein>
    <submittedName>
        <fullName evidence="2">Uncharacterized protein</fullName>
    </submittedName>
</protein>
<dbReference type="AlphaFoldDB" id="A0ABD2XE27"/>
<dbReference type="EMBL" id="JBJJXI010000032">
    <property type="protein sequence ID" value="KAL3403219.1"/>
    <property type="molecule type" value="Genomic_DNA"/>
</dbReference>
<gene>
    <name evidence="2" type="ORF">TKK_004328</name>
</gene>
<sequence length="259" mass="28768">MIGISPLYIGINHRFYNVYNTYTLSRTAATAHAAICGTGAVCYAGVGDRAKINIYTMEKLVDCILAANPIDVTFVTNHLVKRSGSDRFRGWAMPHRPERAPLDWPRWRSAGPNAQRWQLCGGPAKLIRLVSPGPSSAAAAAAQQQQNQQHQQQQQQQQHQQHQHQHQHQHHHRHHEHHHHEHQHQQQAQQQTTATPSVTSSGSSSSGSSSTTVPPIRRPRPGAPQTPRRSFLVLSVNLIVLGVWRVLKRAGGARGAVKI</sequence>
<proteinExistence type="predicted"/>
<evidence type="ECO:0000313" key="3">
    <source>
        <dbReference type="Proteomes" id="UP001627154"/>
    </source>
</evidence>
<organism evidence="2 3">
    <name type="scientific">Trichogramma kaykai</name>
    <dbReference type="NCBI Taxonomy" id="54128"/>
    <lineage>
        <taxon>Eukaryota</taxon>
        <taxon>Metazoa</taxon>
        <taxon>Ecdysozoa</taxon>
        <taxon>Arthropoda</taxon>
        <taxon>Hexapoda</taxon>
        <taxon>Insecta</taxon>
        <taxon>Pterygota</taxon>
        <taxon>Neoptera</taxon>
        <taxon>Endopterygota</taxon>
        <taxon>Hymenoptera</taxon>
        <taxon>Apocrita</taxon>
        <taxon>Proctotrupomorpha</taxon>
        <taxon>Chalcidoidea</taxon>
        <taxon>Trichogrammatidae</taxon>
        <taxon>Trichogramma</taxon>
    </lineage>
</organism>
<feature type="compositionally biased region" description="Low complexity" evidence="1">
    <location>
        <begin position="185"/>
        <end position="214"/>
    </location>
</feature>
<feature type="compositionally biased region" description="Low complexity" evidence="1">
    <location>
        <begin position="137"/>
        <end position="160"/>
    </location>
</feature>